<dbReference type="PANTHER" id="PTHR13939:SF0">
    <property type="entry name" value="NMN AMIDOHYDROLASE-LIKE PROTEIN YFAY"/>
    <property type="match status" value="1"/>
</dbReference>
<dbReference type="SMART" id="SM00852">
    <property type="entry name" value="MoCF_biosynth"/>
    <property type="match status" value="1"/>
</dbReference>
<dbReference type="Proteomes" id="UP000030745">
    <property type="component" value="Unassembled WGS sequence"/>
</dbReference>
<dbReference type="Gene3D" id="3.40.980.10">
    <property type="entry name" value="MoaB/Mog-like domain"/>
    <property type="match status" value="1"/>
</dbReference>
<feature type="non-terminal residue" evidence="2">
    <location>
        <position position="1"/>
    </location>
</feature>
<dbReference type="STRING" id="695850.A0A067CKC8"/>
<dbReference type="CDD" id="cd00885">
    <property type="entry name" value="cinA"/>
    <property type="match status" value="1"/>
</dbReference>
<dbReference type="AlphaFoldDB" id="A0A067CKC8"/>
<evidence type="ECO:0000313" key="3">
    <source>
        <dbReference type="Proteomes" id="UP000030745"/>
    </source>
</evidence>
<evidence type="ECO:0000313" key="2">
    <source>
        <dbReference type="EMBL" id="KDO27217.1"/>
    </source>
</evidence>
<keyword evidence="3" id="KW-1185">Reference proteome</keyword>
<dbReference type="Pfam" id="PF00994">
    <property type="entry name" value="MoCF_biosynth"/>
    <property type="match status" value="1"/>
</dbReference>
<dbReference type="Pfam" id="PF24102">
    <property type="entry name" value="FLAD1_M"/>
    <property type="match status" value="1"/>
</dbReference>
<dbReference type="PANTHER" id="PTHR13939">
    <property type="entry name" value="NICOTINAMIDE-NUCLEOTIDE AMIDOHYDROLASE PNCC"/>
    <property type="match status" value="1"/>
</dbReference>
<dbReference type="RefSeq" id="XP_012201995.1">
    <property type="nucleotide sequence ID" value="XM_012346605.1"/>
</dbReference>
<protein>
    <recommendedName>
        <fullName evidence="1">MoaB/Mog domain-containing protein</fullName>
    </recommendedName>
</protein>
<dbReference type="InterPro" id="IPR056596">
    <property type="entry name" value="FLAD1_M"/>
</dbReference>
<sequence>MLARVSSSLHVVRSIQARNMSHTTSPPKAAICVIANEVLSGKTLDTNSNYLAKFLFRRGIDLARISVIPDDAEVIAETVQSFVKLVGPTGYVFTSGGIGPTHDDITYESIAAAFDVPMEVHGPTRDDLKRFLEAKGQELNEDRLRMVTFPKGANVLKTSTWVPIVAVENVYILPGIPRLLHQMIESNEDHFQGVPILQAKARTHLFEGAIAAGLKKIQNEYPSVMIGSYVNTKEDHIDVEKRSFQVQVTLYSRSQASIDTVLPLIVQTIDGWVAPTDE</sequence>
<accession>A0A067CKC8</accession>
<dbReference type="EMBL" id="KK583218">
    <property type="protein sequence ID" value="KDO27217.1"/>
    <property type="molecule type" value="Genomic_DNA"/>
</dbReference>
<name>A0A067CKC8_SAPPC</name>
<dbReference type="GeneID" id="24129739"/>
<gene>
    <name evidence="2" type="ORF">SPRG_07466</name>
</gene>
<reference evidence="2 3" key="1">
    <citation type="journal article" date="2013" name="PLoS Genet.">
        <title>Distinctive expansion of potential virulence genes in the genome of the oomycete fish pathogen Saprolegnia parasitica.</title>
        <authorList>
            <person name="Jiang R.H."/>
            <person name="de Bruijn I."/>
            <person name="Haas B.J."/>
            <person name="Belmonte R."/>
            <person name="Lobach L."/>
            <person name="Christie J."/>
            <person name="van den Ackerveken G."/>
            <person name="Bottin A."/>
            <person name="Bulone V."/>
            <person name="Diaz-Moreno S.M."/>
            <person name="Dumas B."/>
            <person name="Fan L."/>
            <person name="Gaulin E."/>
            <person name="Govers F."/>
            <person name="Grenville-Briggs L.J."/>
            <person name="Horner N.R."/>
            <person name="Levin J.Z."/>
            <person name="Mammella M."/>
            <person name="Meijer H.J."/>
            <person name="Morris P."/>
            <person name="Nusbaum C."/>
            <person name="Oome S."/>
            <person name="Phillips A.J."/>
            <person name="van Rooyen D."/>
            <person name="Rzeszutek E."/>
            <person name="Saraiva M."/>
            <person name="Secombes C.J."/>
            <person name="Seidl M.F."/>
            <person name="Snel B."/>
            <person name="Stassen J.H."/>
            <person name="Sykes S."/>
            <person name="Tripathy S."/>
            <person name="van den Berg H."/>
            <person name="Vega-Arreguin J.C."/>
            <person name="Wawra S."/>
            <person name="Young S.K."/>
            <person name="Zeng Q."/>
            <person name="Dieguez-Uribeondo J."/>
            <person name="Russ C."/>
            <person name="Tyler B.M."/>
            <person name="van West P."/>
        </authorList>
    </citation>
    <scope>NUCLEOTIDE SEQUENCE [LARGE SCALE GENOMIC DNA]</scope>
    <source>
        <strain evidence="2 3">CBS 223.65</strain>
    </source>
</reference>
<dbReference type="SUPFAM" id="SSF53218">
    <property type="entry name" value="Molybdenum cofactor biosynthesis proteins"/>
    <property type="match status" value="1"/>
</dbReference>
<dbReference type="KEGG" id="spar:SPRG_07466"/>
<dbReference type="OMA" id="MARMPRG"/>
<dbReference type="OrthoDB" id="448496at2759"/>
<evidence type="ECO:0000259" key="1">
    <source>
        <dbReference type="SMART" id="SM00852"/>
    </source>
</evidence>
<dbReference type="InterPro" id="IPR001453">
    <property type="entry name" value="MoaB/Mog_dom"/>
</dbReference>
<dbReference type="InterPro" id="IPR050101">
    <property type="entry name" value="CinA"/>
</dbReference>
<proteinExistence type="predicted"/>
<feature type="domain" description="MoaB/Mog" evidence="1">
    <location>
        <begin position="30"/>
        <end position="194"/>
    </location>
</feature>
<dbReference type="InterPro" id="IPR036425">
    <property type="entry name" value="MoaB/Mog-like_dom_sf"/>
</dbReference>
<organism evidence="2 3">
    <name type="scientific">Saprolegnia parasitica (strain CBS 223.65)</name>
    <dbReference type="NCBI Taxonomy" id="695850"/>
    <lineage>
        <taxon>Eukaryota</taxon>
        <taxon>Sar</taxon>
        <taxon>Stramenopiles</taxon>
        <taxon>Oomycota</taxon>
        <taxon>Saprolegniomycetes</taxon>
        <taxon>Saprolegniales</taxon>
        <taxon>Saprolegniaceae</taxon>
        <taxon>Saprolegnia</taxon>
    </lineage>
</organism>
<dbReference type="VEuPathDB" id="FungiDB:SPRG_07466"/>